<feature type="region of interest" description="Disordered" evidence="1">
    <location>
        <begin position="49"/>
        <end position="107"/>
    </location>
</feature>
<name>A0A5B7JA14_PORTR</name>
<dbReference type="Proteomes" id="UP000324222">
    <property type="component" value="Unassembled WGS sequence"/>
</dbReference>
<evidence type="ECO:0000313" key="2">
    <source>
        <dbReference type="EMBL" id="MPC94711.1"/>
    </source>
</evidence>
<proteinExistence type="predicted"/>
<evidence type="ECO:0000313" key="3">
    <source>
        <dbReference type="Proteomes" id="UP000324222"/>
    </source>
</evidence>
<dbReference type="AlphaFoldDB" id="A0A5B7JA14"/>
<gene>
    <name evidence="2" type="ORF">E2C01_089891</name>
</gene>
<keyword evidence="3" id="KW-1185">Reference proteome</keyword>
<sequence>MTGNNTFIRLNLGYMDFRIVSAYTLRQVVTGDVTTAPWPCIRRSTWSHKAHQASASSNSTPVGIPGQSSTKQEQCPGGESVVGRTDSATCTPAPHNTTSRTDERRPTCAPATQIHINFTTMLQRI</sequence>
<protein>
    <submittedName>
        <fullName evidence="2">Uncharacterized protein</fullName>
    </submittedName>
</protein>
<feature type="compositionally biased region" description="Polar residues" evidence="1">
    <location>
        <begin position="53"/>
        <end position="73"/>
    </location>
</feature>
<evidence type="ECO:0000256" key="1">
    <source>
        <dbReference type="SAM" id="MobiDB-lite"/>
    </source>
</evidence>
<dbReference type="EMBL" id="VSRR010099623">
    <property type="protein sequence ID" value="MPC94711.1"/>
    <property type="molecule type" value="Genomic_DNA"/>
</dbReference>
<feature type="compositionally biased region" description="Polar residues" evidence="1">
    <location>
        <begin position="86"/>
        <end position="99"/>
    </location>
</feature>
<accession>A0A5B7JA14</accession>
<organism evidence="2 3">
    <name type="scientific">Portunus trituberculatus</name>
    <name type="common">Swimming crab</name>
    <name type="synonym">Neptunus trituberculatus</name>
    <dbReference type="NCBI Taxonomy" id="210409"/>
    <lineage>
        <taxon>Eukaryota</taxon>
        <taxon>Metazoa</taxon>
        <taxon>Ecdysozoa</taxon>
        <taxon>Arthropoda</taxon>
        <taxon>Crustacea</taxon>
        <taxon>Multicrustacea</taxon>
        <taxon>Malacostraca</taxon>
        <taxon>Eumalacostraca</taxon>
        <taxon>Eucarida</taxon>
        <taxon>Decapoda</taxon>
        <taxon>Pleocyemata</taxon>
        <taxon>Brachyura</taxon>
        <taxon>Eubrachyura</taxon>
        <taxon>Portunoidea</taxon>
        <taxon>Portunidae</taxon>
        <taxon>Portuninae</taxon>
        <taxon>Portunus</taxon>
    </lineage>
</organism>
<reference evidence="2 3" key="1">
    <citation type="submission" date="2019-05" db="EMBL/GenBank/DDBJ databases">
        <title>Another draft genome of Portunus trituberculatus and its Hox gene families provides insights of decapod evolution.</title>
        <authorList>
            <person name="Jeong J.-H."/>
            <person name="Song I."/>
            <person name="Kim S."/>
            <person name="Choi T."/>
            <person name="Kim D."/>
            <person name="Ryu S."/>
            <person name="Kim W."/>
        </authorList>
    </citation>
    <scope>NUCLEOTIDE SEQUENCE [LARGE SCALE GENOMIC DNA]</scope>
    <source>
        <tissue evidence="2">Muscle</tissue>
    </source>
</reference>
<comment type="caution">
    <text evidence="2">The sequence shown here is derived from an EMBL/GenBank/DDBJ whole genome shotgun (WGS) entry which is preliminary data.</text>
</comment>